<dbReference type="InterPro" id="IPR050651">
    <property type="entry name" value="Plant_Cytochrome_P450_Monoox"/>
</dbReference>
<keyword evidence="4" id="KW-1133">Transmembrane helix</keyword>
<evidence type="ECO:0000313" key="11">
    <source>
        <dbReference type="Proteomes" id="UP000032180"/>
    </source>
</evidence>
<comment type="cofactor">
    <cofactor evidence="7">
        <name>heme</name>
        <dbReference type="ChEBI" id="CHEBI:30413"/>
    </cofactor>
</comment>
<protein>
    <recommendedName>
        <fullName evidence="12">Cytochrome P450</fullName>
    </recommendedName>
</protein>
<evidence type="ECO:0000256" key="3">
    <source>
        <dbReference type="ARBA" id="ARBA00022723"/>
    </source>
</evidence>
<evidence type="ECO:0000256" key="2">
    <source>
        <dbReference type="ARBA" id="ARBA00022692"/>
    </source>
</evidence>
<dbReference type="InterPro" id="IPR036396">
    <property type="entry name" value="Cyt_P450_sf"/>
</dbReference>
<organism evidence="10 11">
    <name type="scientific">Leersia perrieri</name>
    <dbReference type="NCBI Taxonomy" id="77586"/>
    <lineage>
        <taxon>Eukaryota</taxon>
        <taxon>Viridiplantae</taxon>
        <taxon>Streptophyta</taxon>
        <taxon>Embryophyta</taxon>
        <taxon>Tracheophyta</taxon>
        <taxon>Spermatophyta</taxon>
        <taxon>Magnoliopsida</taxon>
        <taxon>Liliopsida</taxon>
        <taxon>Poales</taxon>
        <taxon>Poaceae</taxon>
        <taxon>BOP clade</taxon>
        <taxon>Oryzoideae</taxon>
        <taxon>Oryzeae</taxon>
        <taxon>Oryzinae</taxon>
        <taxon>Leersia</taxon>
    </lineage>
</organism>
<evidence type="ECO:0000256" key="9">
    <source>
        <dbReference type="SAM" id="MobiDB-lite"/>
    </source>
</evidence>
<sequence length="204" mass="22949">MNMNDNTAVADDNNNDDDQAPATARRRTMIGKKDPDACLDQLIRSLCIPATRMVEAADLPKLNYLRCMIMETLRLYPPMPLLVPHESTTDVDVAGYHIARGTMLLVNTFAIHRDPKVWDDPEAFIPEREDGIPFGMGRRRCPGENMAMQMVGLTLATLIHCFDWERVGEELVDMSECSGQTMPKKLPLEAIQHRASMAHLLSKI</sequence>
<dbReference type="GO" id="GO:0004497">
    <property type="term" value="F:monooxygenase activity"/>
    <property type="evidence" value="ECO:0007669"/>
    <property type="project" value="UniProtKB-KW"/>
</dbReference>
<keyword evidence="1 7" id="KW-0349">Heme</keyword>
<evidence type="ECO:0000256" key="6">
    <source>
        <dbReference type="ARBA" id="ARBA00023004"/>
    </source>
</evidence>
<evidence type="ECO:0000256" key="7">
    <source>
        <dbReference type="PIRSR" id="PIRSR602401-1"/>
    </source>
</evidence>
<dbReference type="GO" id="GO:0005506">
    <property type="term" value="F:iron ion binding"/>
    <property type="evidence" value="ECO:0007669"/>
    <property type="project" value="InterPro"/>
</dbReference>
<dbReference type="PANTHER" id="PTHR47947">
    <property type="entry name" value="CYTOCHROME P450 82C3-RELATED"/>
    <property type="match status" value="1"/>
</dbReference>
<name>A0A0D9X7G6_9ORYZ</name>
<comment type="similarity">
    <text evidence="8">Belongs to the cytochrome P450 family.</text>
</comment>
<dbReference type="Pfam" id="PF00067">
    <property type="entry name" value="p450"/>
    <property type="match status" value="1"/>
</dbReference>
<reference evidence="11" key="2">
    <citation type="submission" date="2013-12" db="EMBL/GenBank/DDBJ databases">
        <authorList>
            <person name="Yu Y."/>
            <person name="Lee S."/>
            <person name="de Baynast K."/>
            <person name="Wissotski M."/>
            <person name="Liu L."/>
            <person name="Talag J."/>
            <person name="Goicoechea J."/>
            <person name="Angelova A."/>
            <person name="Jetty R."/>
            <person name="Kudrna D."/>
            <person name="Golser W."/>
            <person name="Rivera L."/>
            <person name="Zhang J."/>
            <person name="Wing R."/>
        </authorList>
    </citation>
    <scope>NUCLEOTIDE SEQUENCE</scope>
</reference>
<evidence type="ECO:0000256" key="5">
    <source>
        <dbReference type="ARBA" id="ARBA00023002"/>
    </source>
</evidence>
<evidence type="ECO:0000313" key="10">
    <source>
        <dbReference type="EnsemblPlants" id="LPERR08G11010.1"/>
    </source>
</evidence>
<keyword evidence="4" id="KW-0472">Membrane</keyword>
<evidence type="ECO:0000256" key="8">
    <source>
        <dbReference type="RuleBase" id="RU000461"/>
    </source>
</evidence>
<dbReference type="SUPFAM" id="SSF48264">
    <property type="entry name" value="Cytochrome P450"/>
    <property type="match status" value="1"/>
</dbReference>
<dbReference type="eggNOG" id="KOG0156">
    <property type="taxonomic scope" value="Eukaryota"/>
</dbReference>
<keyword evidence="8" id="KW-0503">Monooxygenase</keyword>
<dbReference type="AlphaFoldDB" id="A0A0D9X7G6"/>
<dbReference type="Proteomes" id="UP000032180">
    <property type="component" value="Chromosome 8"/>
</dbReference>
<keyword evidence="6 7" id="KW-0408">Iron</keyword>
<feature type="compositionally biased region" description="Low complexity" evidence="9">
    <location>
        <begin position="1"/>
        <end position="12"/>
    </location>
</feature>
<keyword evidence="5 8" id="KW-0560">Oxidoreductase</keyword>
<dbReference type="GO" id="GO:0016705">
    <property type="term" value="F:oxidoreductase activity, acting on paired donors, with incorporation or reduction of molecular oxygen"/>
    <property type="evidence" value="ECO:0007669"/>
    <property type="project" value="InterPro"/>
</dbReference>
<dbReference type="GO" id="GO:0020037">
    <property type="term" value="F:heme binding"/>
    <property type="evidence" value="ECO:0007669"/>
    <property type="project" value="InterPro"/>
</dbReference>
<keyword evidence="3 7" id="KW-0479">Metal-binding</keyword>
<evidence type="ECO:0008006" key="12">
    <source>
        <dbReference type="Google" id="ProtNLM"/>
    </source>
</evidence>
<keyword evidence="11" id="KW-1185">Reference proteome</keyword>
<dbReference type="STRING" id="77586.A0A0D9X7G6"/>
<dbReference type="InterPro" id="IPR017972">
    <property type="entry name" value="Cyt_P450_CS"/>
</dbReference>
<feature type="region of interest" description="Disordered" evidence="9">
    <location>
        <begin position="1"/>
        <end position="29"/>
    </location>
</feature>
<dbReference type="InterPro" id="IPR002401">
    <property type="entry name" value="Cyt_P450_E_grp-I"/>
</dbReference>
<evidence type="ECO:0000256" key="4">
    <source>
        <dbReference type="ARBA" id="ARBA00022989"/>
    </source>
</evidence>
<dbReference type="PRINTS" id="PR00385">
    <property type="entry name" value="P450"/>
</dbReference>
<dbReference type="HOGENOM" id="CLU_001570_29_0_1"/>
<reference evidence="10" key="3">
    <citation type="submission" date="2015-04" db="UniProtKB">
        <authorList>
            <consortium name="EnsemblPlants"/>
        </authorList>
    </citation>
    <scope>IDENTIFICATION</scope>
</reference>
<dbReference type="Gramene" id="LPERR08G11010.1">
    <property type="protein sequence ID" value="LPERR08G11010.1"/>
    <property type="gene ID" value="LPERR08G11010"/>
</dbReference>
<accession>A0A0D9X7G6</accession>
<dbReference type="EnsemblPlants" id="LPERR08G11010.1">
    <property type="protein sequence ID" value="LPERR08G11010.1"/>
    <property type="gene ID" value="LPERR08G11010"/>
</dbReference>
<dbReference type="PANTHER" id="PTHR47947:SF42">
    <property type="entry name" value="OS02G0503700 PROTEIN"/>
    <property type="match status" value="1"/>
</dbReference>
<dbReference type="FunFam" id="1.10.630.10:FF:000257">
    <property type="entry name" value="Os02g0503850 protein"/>
    <property type="match status" value="1"/>
</dbReference>
<evidence type="ECO:0000256" key="1">
    <source>
        <dbReference type="ARBA" id="ARBA00022617"/>
    </source>
</evidence>
<keyword evidence="2" id="KW-0812">Transmembrane</keyword>
<feature type="binding site" description="axial binding residue" evidence="7">
    <location>
        <position position="141"/>
    </location>
    <ligand>
        <name>heme</name>
        <dbReference type="ChEBI" id="CHEBI:30413"/>
    </ligand>
    <ligandPart>
        <name>Fe</name>
        <dbReference type="ChEBI" id="CHEBI:18248"/>
    </ligandPart>
</feature>
<dbReference type="PROSITE" id="PS00086">
    <property type="entry name" value="CYTOCHROME_P450"/>
    <property type="match status" value="1"/>
</dbReference>
<dbReference type="Gene3D" id="1.10.630.10">
    <property type="entry name" value="Cytochrome P450"/>
    <property type="match status" value="1"/>
</dbReference>
<dbReference type="InterPro" id="IPR001128">
    <property type="entry name" value="Cyt_P450"/>
</dbReference>
<reference evidence="10 11" key="1">
    <citation type="submission" date="2012-08" db="EMBL/GenBank/DDBJ databases">
        <title>Oryza genome evolution.</title>
        <authorList>
            <person name="Wing R.A."/>
        </authorList>
    </citation>
    <scope>NUCLEOTIDE SEQUENCE</scope>
</reference>
<proteinExistence type="inferred from homology"/>
<dbReference type="PRINTS" id="PR00463">
    <property type="entry name" value="EP450I"/>
</dbReference>